<name>A0A3B1CDT3_9ZZZZ</name>
<protein>
    <recommendedName>
        <fullName evidence="1">Transglycosylase SLT domain-containing protein</fullName>
    </recommendedName>
</protein>
<proteinExistence type="predicted"/>
<dbReference type="Pfam" id="PF01464">
    <property type="entry name" value="SLT"/>
    <property type="match status" value="1"/>
</dbReference>
<evidence type="ECO:0000313" key="2">
    <source>
        <dbReference type="EMBL" id="VAX28389.1"/>
    </source>
</evidence>
<sequence length="244" mass="27322">MRHLKDIQKKILILSTSFAFPLFLAMAGDLAIPDPIPAPTAAQIEAAAALEEEKSLAYAPKPFPTAHMEEILAGYHTGLDALEDTKLVAFISEASREYGFDPELILAVITTESSFYNWSISNKGAVGMMQIIPATGRALAKATQMTWNEQNKPLFDPYVNIRLGIHYLDRLNKRFGNLHTALAAYNFGPTKIRRWIRQGKKIPTRYADKVMRSYQSYLAINAKKIKRHTISTQALSPIPERSDT</sequence>
<dbReference type="EMBL" id="UOGF01000038">
    <property type="protein sequence ID" value="VAX28389.1"/>
    <property type="molecule type" value="Genomic_DNA"/>
</dbReference>
<dbReference type="SUPFAM" id="SSF53955">
    <property type="entry name" value="Lysozyme-like"/>
    <property type="match status" value="1"/>
</dbReference>
<dbReference type="AlphaFoldDB" id="A0A3B1CDT3"/>
<feature type="domain" description="Transglycosylase SLT" evidence="1">
    <location>
        <begin position="91"/>
        <end position="201"/>
    </location>
</feature>
<dbReference type="InterPro" id="IPR008258">
    <property type="entry name" value="Transglycosylase_SLT_dom_1"/>
</dbReference>
<dbReference type="Gene3D" id="1.10.530.10">
    <property type="match status" value="1"/>
</dbReference>
<dbReference type="InterPro" id="IPR023346">
    <property type="entry name" value="Lysozyme-like_dom_sf"/>
</dbReference>
<organism evidence="2">
    <name type="scientific">hydrothermal vent metagenome</name>
    <dbReference type="NCBI Taxonomy" id="652676"/>
    <lineage>
        <taxon>unclassified sequences</taxon>
        <taxon>metagenomes</taxon>
        <taxon>ecological metagenomes</taxon>
    </lineage>
</organism>
<gene>
    <name evidence="2" type="ORF">MNBD_NITROSPIRAE01-573</name>
</gene>
<dbReference type="CDD" id="cd16896">
    <property type="entry name" value="LT_Slt70-like"/>
    <property type="match status" value="1"/>
</dbReference>
<evidence type="ECO:0000259" key="1">
    <source>
        <dbReference type="Pfam" id="PF01464"/>
    </source>
</evidence>
<reference evidence="2" key="1">
    <citation type="submission" date="2018-06" db="EMBL/GenBank/DDBJ databases">
        <authorList>
            <person name="Zhirakovskaya E."/>
        </authorList>
    </citation>
    <scope>NUCLEOTIDE SEQUENCE</scope>
</reference>
<accession>A0A3B1CDT3</accession>
<dbReference type="PANTHER" id="PTHR37423:SF2">
    <property type="entry name" value="MEMBRANE-BOUND LYTIC MUREIN TRANSGLYCOSYLASE C"/>
    <property type="match status" value="1"/>
</dbReference>
<dbReference type="PANTHER" id="PTHR37423">
    <property type="entry name" value="SOLUBLE LYTIC MUREIN TRANSGLYCOSYLASE-RELATED"/>
    <property type="match status" value="1"/>
</dbReference>